<dbReference type="Proteomes" id="UP000009047">
    <property type="component" value="Chromosome"/>
</dbReference>
<dbReference type="SUPFAM" id="SSF53850">
    <property type="entry name" value="Periplasmic binding protein-like II"/>
    <property type="match status" value="1"/>
</dbReference>
<dbReference type="eggNOG" id="COG1840">
    <property type="taxonomic scope" value="Bacteria"/>
</dbReference>
<dbReference type="EMBL" id="CP002085">
    <property type="protein sequence ID" value="ADK84565.1"/>
    <property type="molecule type" value="Genomic_DNA"/>
</dbReference>
<protein>
    <recommendedName>
        <fullName evidence="3">ABC transporter substrate-binding protein</fullName>
    </recommendedName>
</protein>
<proteinExistence type="predicted"/>
<dbReference type="Pfam" id="PF13343">
    <property type="entry name" value="SBP_bac_6"/>
    <property type="match status" value="1"/>
</dbReference>
<evidence type="ECO:0000313" key="2">
    <source>
        <dbReference type="Proteomes" id="UP000009047"/>
    </source>
</evidence>
<dbReference type="AlphaFoldDB" id="E1QFV5"/>
<name>E1QFV5_DESB2</name>
<dbReference type="HOGENOM" id="CLU_952251_0_0_7"/>
<evidence type="ECO:0008006" key="3">
    <source>
        <dbReference type="Google" id="ProtNLM"/>
    </source>
</evidence>
<reference evidence="1 2" key="1">
    <citation type="journal article" date="2010" name="Stand. Genomic Sci.">
        <title>Complete genome sequence of Desulfarculus baarsii type strain (2st14).</title>
        <authorList>
            <person name="Sun H."/>
            <person name="Spring S."/>
            <person name="Lapidus A."/>
            <person name="Davenport K."/>
            <person name="Del Rio T.G."/>
            <person name="Tice H."/>
            <person name="Nolan M."/>
            <person name="Copeland A."/>
            <person name="Cheng J.F."/>
            <person name="Lucas S."/>
            <person name="Tapia R."/>
            <person name="Goodwin L."/>
            <person name="Pitluck S."/>
            <person name="Ivanova N."/>
            <person name="Pagani I."/>
            <person name="Mavromatis K."/>
            <person name="Ovchinnikova G."/>
            <person name="Pati A."/>
            <person name="Chen A."/>
            <person name="Palaniappan K."/>
            <person name="Hauser L."/>
            <person name="Chang Y.J."/>
            <person name="Jeffries C.D."/>
            <person name="Detter J.C."/>
            <person name="Han C."/>
            <person name="Rohde M."/>
            <person name="Brambilla E."/>
            <person name="Goker M."/>
            <person name="Woyke T."/>
            <person name="Bristow J."/>
            <person name="Eisen J.A."/>
            <person name="Markowitz V."/>
            <person name="Hugenholtz P."/>
            <person name="Kyrpides N.C."/>
            <person name="Klenk H.P."/>
            <person name="Land M."/>
        </authorList>
    </citation>
    <scope>NUCLEOTIDE SEQUENCE [LARGE SCALE GENOMIC DNA]</scope>
    <source>
        <strain evidence="2">ATCC 33931 / DSM 2075 / LMG 7858 / VKM B-1802 / 2st14</strain>
    </source>
</reference>
<dbReference type="RefSeq" id="WP_013258019.1">
    <property type="nucleotide sequence ID" value="NC_014365.1"/>
</dbReference>
<sequence length="303" mass="32247">MSTSYRVHLSVPPNIARHLRQEIAARFPGARIDGPPLHAEMHAFARGLAREEPPALAISPYPQLAASVLAAASGTFVPLARDVAPLAPELDALGLTPPAPELTLISVSPVALIANNRHLPELSDWADLCRPDLPAPLGCPPSDTPLPYLLEIFFSDRFGRAARPLLDTLDTQSNPLDINKRVDSGELAAGVILPALGRTFRLGGGRLVWPRSGALAIPMLACLSAQAPDEAHDIVAYLLSEQCQAFLSISGGLAPSRAGVPAFAELAACEWALIWPGWQTLLEVARIMDAAQGSTIDQREKGK</sequence>
<evidence type="ECO:0000313" key="1">
    <source>
        <dbReference type="EMBL" id="ADK84565.1"/>
    </source>
</evidence>
<dbReference type="STRING" id="644282.Deba_1197"/>
<dbReference type="OrthoDB" id="9766989at2"/>
<keyword evidence="2" id="KW-1185">Reference proteome</keyword>
<dbReference type="KEGG" id="dbr:Deba_1197"/>
<accession>E1QFV5</accession>
<organism evidence="1 2">
    <name type="scientific">Desulfarculus baarsii (strain ATCC 33931 / DSM 2075 / LMG 7858 / VKM B-1802 / 2st14)</name>
    <dbReference type="NCBI Taxonomy" id="644282"/>
    <lineage>
        <taxon>Bacteria</taxon>
        <taxon>Pseudomonadati</taxon>
        <taxon>Thermodesulfobacteriota</taxon>
        <taxon>Desulfarculia</taxon>
        <taxon>Desulfarculales</taxon>
        <taxon>Desulfarculaceae</taxon>
        <taxon>Desulfarculus</taxon>
    </lineage>
</organism>
<gene>
    <name evidence="1" type="ordered locus">Deba_1197</name>
</gene>